<comment type="caution">
    <text evidence="1">The sequence shown here is derived from an EMBL/GenBank/DDBJ whole genome shotgun (WGS) entry which is preliminary data.</text>
</comment>
<keyword evidence="2" id="KW-1185">Reference proteome</keyword>
<protein>
    <submittedName>
        <fullName evidence="1">Uncharacterized protein</fullName>
    </submittedName>
</protein>
<evidence type="ECO:0000313" key="1">
    <source>
        <dbReference type="EMBL" id="KAJ3810260.1"/>
    </source>
</evidence>
<evidence type="ECO:0000313" key="2">
    <source>
        <dbReference type="Proteomes" id="UP001163835"/>
    </source>
</evidence>
<dbReference type="EMBL" id="MU795111">
    <property type="protein sequence ID" value="KAJ3810260.1"/>
    <property type="molecule type" value="Genomic_DNA"/>
</dbReference>
<feature type="non-terminal residue" evidence="1">
    <location>
        <position position="1"/>
    </location>
</feature>
<sequence>RMGFHISPSSPVGHLHLHVQTLPYKNFSKFLKYPIANGFESFHKGFSWFIEAYQIISIIQQDRSVGLFPC</sequence>
<proteinExistence type="predicted"/>
<name>A0ACC1TZR8_9AGAR</name>
<accession>A0ACC1TZR8</accession>
<organism evidence="1 2">
    <name type="scientific">Lentinula aff. lateritia</name>
    <dbReference type="NCBI Taxonomy" id="2804960"/>
    <lineage>
        <taxon>Eukaryota</taxon>
        <taxon>Fungi</taxon>
        <taxon>Dikarya</taxon>
        <taxon>Basidiomycota</taxon>
        <taxon>Agaricomycotina</taxon>
        <taxon>Agaricomycetes</taxon>
        <taxon>Agaricomycetidae</taxon>
        <taxon>Agaricales</taxon>
        <taxon>Marasmiineae</taxon>
        <taxon>Omphalotaceae</taxon>
        <taxon>Lentinula</taxon>
    </lineage>
</organism>
<gene>
    <name evidence="1" type="ORF">F5876DRAFT_42141</name>
</gene>
<dbReference type="Proteomes" id="UP001163835">
    <property type="component" value="Unassembled WGS sequence"/>
</dbReference>
<reference evidence="1" key="1">
    <citation type="submission" date="2022-09" db="EMBL/GenBank/DDBJ databases">
        <title>A Global Phylogenomic Analysis of the Shiitake Genus Lentinula.</title>
        <authorList>
            <consortium name="DOE Joint Genome Institute"/>
            <person name="Sierra-Patev S."/>
            <person name="Min B."/>
            <person name="Naranjo-Ortiz M."/>
            <person name="Looney B."/>
            <person name="Konkel Z."/>
            <person name="Slot J.C."/>
            <person name="Sakamoto Y."/>
            <person name="Steenwyk J.L."/>
            <person name="Rokas A."/>
            <person name="Carro J."/>
            <person name="Camarero S."/>
            <person name="Ferreira P."/>
            <person name="Molpeceres G."/>
            <person name="Ruiz-Duenas F.J."/>
            <person name="Serrano A."/>
            <person name="Henrissat B."/>
            <person name="Drula E."/>
            <person name="Hughes K.W."/>
            <person name="Mata J.L."/>
            <person name="Ishikawa N.K."/>
            <person name="Vargas-Isla R."/>
            <person name="Ushijima S."/>
            <person name="Smith C.A."/>
            <person name="Ahrendt S."/>
            <person name="Andreopoulos W."/>
            <person name="He G."/>
            <person name="Labutti K."/>
            <person name="Lipzen A."/>
            <person name="Ng V."/>
            <person name="Riley R."/>
            <person name="Sandor L."/>
            <person name="Barry K."/>
            <person name="Martinez A.T."/>
            <person name="Xiao Y."/>
            <person name="Gibbons J.G."/>
            <person name="Terashima K."/>
            <person name="Grigoriev I.V."/>
            <person name="Hibbett D.S."/>
        </authorList>
    </citation>
    <scope>NUCLEOTIDE SEQUENCE</scope>
    <source>
        <strain evidence="1">TMI1499</strain>
    </source>
</reference>